<dbReference type="InterPro" id="IPR002933">
    <property type="entry name" value="Peptidase_M20"/>
</dbReference>
<dbReference type="InterPro" id="IPR006311">
    <property type="entry name" value="TAT_signal"/>
</dbReference>
<dbReference type="PROSITE" id="PS51318">
    <property type="entry name" value="TAT"/>
    <property type="match status" value="1"/>
</dbReference>
<dbReference type="PANTHER" id="PTHR11014">
    <property type="entry name" value="PEPTIDASE M20 FAMILY MEMBER"/>
    <property type="match status" value="1"/>
</dbReference>
<gene>
    <name evidence="1" type="ORF">ACFQ5G_44590</name>
</gene>
<dbReference type="SUPFAM" id="SSF53187">
    <property type="entry name" value="Zn-dependent exopeptidases"/>
    <property type="match status" value="1"/>
</dbReference>
<comment type="caution">
    <text evidence="1">The sequence shown here is derived from an EMBL/GenBank/DDBJ whole genome shotgun (WGS) entry which is preliminary data.</text>
</comment>
<accession>A0ABW4AR61</accession>
<dbReference type="Proteomes" id="UP001597183">
    <property type="component" value="Unassembled WGS sequence"/>
</dbReference>
<proteinExistence type="predicted"/>
<evidence type="ECO:0000313" key="2">
    <source>
        <dbReference type="Proteomes" id="UP001597183"/>
    </source>
</evidence>
<protein>
    <submittedName>
        <fullName evidence="1">M20 family metallopeptidase</fullName>
    </submittedName>
</protein>
<dbReference type="InterPro" id="IPR017439">
    <property type="entry name" value="Amidohydrolase"/>
</dbReference>
<reference evidence="2" key="1">
    <citation type="journal article" date="2019" name="Int. J. Syst. Evol. Microbiol.">
        <title>The Global Catalogue of Microorganisms (GCM) 10K type strain sequencing project: providing services to taxonomists for standard genome sequencing and annotation.</title>
        <authorList>
            <consortium name="The Broad Institute Genomics Platform"/>
            <consortium name="The Broad Institute Genome Sequencing Center for Infectious Disease"/>
            <person name="Wu L."/>
            <person name="Ma J."/>
        </authorList>
    </citation>
    <scope>NUCLEOTIDE SEQUENCE [LARGE SCALE GENOMIC DNA]</scope>
    <source>
        <strain evidence="2">CCM 7526</strain>
    </source>
</reference>
<dbReference type="Pfam" id="PF01546">
    <property type="entry name" value="Peptidase_M20"/>
    <property type="match status" value="1"/>
</dbReference>
<dbReference type="NCBIfam" id="TIGR01891">
    <property type="entry name" value="amidohydrolases"/>
    <property type="match status" value="1"/>
</dbReference>
<dbReference type="EMBL" id="JBHTMK010000055">
    <property type="protein sequence ID" value="MFD1372448.1"/>
    <property type="molecule type" value="Genomic_DNA"/>
</dbReference>
<dbReference type="Gene3D" id="3.40.630.10">
    <property type="entry name" value="Zn peptidases"/>
    <property type="match status" value="1"/>
</dbReference>
<evidence type="ECO:0000313" key="1">
    <source>
        <dbReference type="EMBL" id="MFD1372448.1"/>
    </source>
</evidence>
<sequence length="420" mass="44076">MRSSEAQVISRRAVLGGAAAAAAGIWLTSTEAASASDQGALAVEREAARLDGSLVALRRDLHAHPELSGQEQRTAGVVAARLRAAGLDVTTGVGGHGVVGVLTGTRPGRTVAYRADMDAVGPDDGGGGATGPAHLCGHDLHTTIGVGIAEVLARLRERLSGRVVFLFQPAEENLTGAAAMIADGVLTATRPSEIHALHCGPFPVGRFATTAGTGMPGQDRGRIVLTGADAPARAQRLAESINGIGTVRRPAGPADLEQLLADLQTPGGPLARFVFMQAQAVGATVRVASRCWPEHRYTEVRAEIRRRARAAGPATVDFPTDPFPAMHTPQRAGQALDRHLRRTLGTERVLALHATIPFSGEDYALFLDRIPGTYTFLGVRAPNTGIETSYPHLATFQPDESAIGHGVRVMSGWLLTRTRS</sequence>
<dbReference type="RefSeq" id="WP_317796121.1">
    <property type="nucleotide sequence ID" value="NZ_AP028461.1"/>
</dbReference>
<keyword evidence="2" id="KW-1185">Reference proteome</keyword>
<organism evidence="1 2">
    <name type="scientific">Actinoplanes sichuanensis</name>
    <dbReference type="NCBI Taxonomy" id="512349"/>
    <lineage>
        <taxon>Bacteria</taxon>
        <taxon>Bacillati</taxon>
        <taxon>Actinomycetota</taxon>
        <taxon>Actinomycetes</taxon>
        <taxon>Micromonosporales</taxon>
        <taxon>Micromonosporaceae</taxon>
        <taxon>Actinoplanes</taxon>
    </lineage>
</organism>
<name>A0ABW4AR61_9ACTN</name>
<dbReference type="PANTHER" id="PTHR11014:SF63">
    <property type="entry name" value="METALLOPEPTIDASE, PUTATIVE (AFU_ORTHOLOGUE AFUA_6G09600)-RELATED"/>
    <property type="match status" value="1"/>
</dbReference>
<dbReference type="Gene3D" id="3.30.70.360">
    <property type="match status" value="1"/>
</dbReference>